<reference evidence="3" key="1">
    <citation type="submission" date="2022-11" db="UniProtKB">
        <authorList>
            <consortium name="WormBaseParasite"/>
        </authorList>
    </citation>
    <scope>IDENTIFICATION</scope>
</reference>
<protein>
    <submittedName>
        <fullName evidence="3">ZP domain-containing protein</fullName>
    </submittedName>
</protein>
<keyword evidence="2" id="KW-1185">Reference proteome</keyword>
<sequence>MGIDEHSGIVNNEVRVQIDKLTIYGGRNLINPINNCTFTLHRGKCDKLPIEANETIAWNTRICFQWYCNIDEHAIRVESCWVGSKYNPVYLINSNGCSAEAAMISTPRYDHKMQKALSLGWLTVRKVGYAYLRLKCNIQLCHVCDEQCTLITVKSVFFFFRFFGI</sequence>
<dbReference type="PANTHER" id="PTHR22907:SF59">
    <property type="entry name" value="CUTICLIN-LIKE PROTEIN 19"/>
    <property type="match status" value="1"/>
</dbReference>
<evidence type="ECO:0000313" key="3">
    <source>
        <dbReference type="WBParaSite" id="sdigi.contig691.g9505.t1"/>
    </source>
</evidence>
<evidence type="ECO:0000313" key="2">
    <source>
        <dbReference type="Proteomes" id="UP000887581"/>
    </source>
</evidence>
<dbReference type="AlphaFoldDB" id="A0A915Q6A6"/>
<dbReference type="PANTHER" id="PTHR22907">
    <property type="entry name" value="GH04558P"/>
    <property type="match status" value="1"/>
</dbReference>
<evidence type="ECO:0000256" key="1">
    <source>
        <dbReference type="ARBA" id="ARBA00022729"/>
    </source>
</evidence>
<dbReference type="InterPro" id="IPR051962">
    <property type="entry name" value="Cuticlin"/>
</dbReference>
<name>A0A915Q6A6_9BILA</name>
<proteinExistence type="predicted"/>
<organism evidence="2 3">
    <name type="scientific">Setaria digitata</name>
    <dbReference type="NCBI Taxonomy" id="48799"/>
    <lineage>
        <taxon>Eukaryota</taxon>
        <taxon>Metazoa</taxon>
        <taxon>Ecdysozoa</taxon>
        <taxon>Nematoda</taxon>
        <taxon>Chromadorea</taxon>
        <taxon>Rhabditida</taxon>
        <taxon>Spirurina</taxon>
        <taxon>Spiruromorpha</taxon>
        <taxon>Filarioidea</taxon>
        <taxon>Setariidae</taxon>
        <taxon>Setaria</taxon>
    </lineage>
</organism>
<accession>A0A915Q6A6</accession>
<dbReference type="WBParaSite" id="sdigi.contig691.g9505.t1">
    <property type="protein sequence ID" value="sdigi.contig691.g9505.t1"/>
    <property type="gene ID" value="sdigi.contig691.g9505"/>
</dbReference>
<dbReference type="Proteomes" id="UP000887581">
    <property type="component" value="Unplaced"/>
</dbReference>
<keyword evidence="1" id="KW-0732">Signal</keyword>